<protein>
    <recommendedName>
        <fullName evidence="6">Spindle pole body component</fullName>
    </recommendedName>
</protein>
<evidence type="ECO:0000259" key="7">
    <source>
        <dbReference type="Pfam" id="PF04130"/>
    </source>
</evidence>
<gene>
    <name evidence="9" type="ORF">ACHHYP_13098</name>
</gene>
<dbReference type="Pfam" id="PF17681">
    <property type="entry name" value="GCP_N_terminal"/>
    <property type="match status" value="1"/>
</dbReference>
<comment type="subcellular location">
    <subcellularLocation>
        <location evidence="1 6">Cytoplasm</location>
        <location evidence="1 6">Cytoskeleton</location>
        <location evidence="1 6">Microtubule organizing center</location>
    </subcellularLocation>
</comment>
<keyword evidence="3 6" id="KW-0963">Cytoplasm</keyword>
<evidence type="ECO:0000256" key="1">
    <source>
        <dbReference type="ARBA" id="ARBA00004267"/>
    </source>
</evidence>
<dbReference type="GO" id="GO:0007020">
    <property type="term" value="P:microtubule nucleation"/>
    <property type="evidence" value="ECO:0007669"/>
    <property type="project" value="InterPro"/>
</dbReference>
<evidence type="ECO:0000313" key="10">
    <source>
        <dbReference type="Proteomes" id="UP000243579"/>
    </source>
</evidence>
<dbReference type="GO" id="GO:0000922">
    <property type="term" value="C:spindle pole"/>
    <property type="evidence" value="ECO:0007669"/>
    <property type="project" value="InterPro"/>
</dbReference>
<dbReference type="GO" id="GO:0043015">
    <property type="term" value="F:gamma-tubulin binding"/>
    <property type="evidence" value="ECO:0007669"/>
    <property type="project" value="InterPro"/>
</dbReference>
<dbReference type="InterPro" id="IPR042241">
    <property type="entry name" value="GCP_C_sf"/>
</dbReference>
<dbReference type="InterPro" id="IPR040457">
    <property type="entry name" value="GCP_C"/>
</dbReference>
<dbReference type="AlphaFoldDB" id="A0A1V9YG28"/>
<evidence type="ECO:0000313" key="9">
    <source>
        <dbReference type="EMBL" id="OQR84650.1"/>
    </source>
</evidence>
<dbReference type="GO" id="GO:0005874">
    <property type="term" value="C:microtubule"/>
    <property type="evidence" value="ECO:0007669"/>
    <property type="project" value="UniProtKB-KW"/>
</dbReference>
<dbReference type="Pfam" id="PF04130">
    <property type="entry name" value="GCP_C_terminal"/>
    <property type="match status" value="1"/>
</dbReference>
<evidence type="ECO:0000256" key="4">
    <source>
        <dbReference type="ARBA" id="ARBA00022701"/>
    </source>
</evidence>
<evidence type="ECO:0000256" key="3">
    <source>
        <dbReference type="ARBA" id="ARBA00022490"/>
    </source>
</evidence>
<dbReference type="OrthoDB" id="78652at2759"/>
<evidence type="ECO:0000256" key="2">
    <source>
        <dbReference type="ARBA" id="ARBA00010337"/>
    </source>
</evidence>
<dbReference type="GO" id="GO:0051011">
    <property type="term" value="F:microtubule minus-end binding"/>
    <property type="evidence" value="ECO:0007669"/>
    <property type="project" value="TreeGrafter"/>
</dbReference>
<evidence type="ECO:0000256" key="5">
    <source>
        <dbReference type="ARBA" id="ARBA00023212"/>
    </source>
</evidence>
<dbReference type="GO" id="GO:0000930">
    <property type="term" value="C:gamma-tubulin complex"/>
    <property type="evidence" value="ECO:0007669"/>
    <property type="project" value="TreeGrafter"/>
</dbReference>
<organism evidence="9 10">
    <name type="scientific">Achlya hypogyna</name>
    <name type="common">Oomycete</name>
    <name type="synonym">Protoachlya hypogyna</name>
    <dbReference type="NCBI Taxonomy" id="1202772"/>
    <lineage>
        <taxon>Eukaryota</taxon>
        <taxon>Sar</taxon>
        <taxon>Stramenopiles</taxon>
        <taxon>Oomycota</taxon>
        <taxon>Saprolegniomycetes</taxon>
        <taxon>Saprolegniales</taxon>
        <taxon>Achlyaceae</taxon>
        <taxon>Achlya</taxon>
    </lineage>
</organism>
<dbReference type="PANTHER" id="PTHR19302">
    <property type="entry name" value="GAMMA TUBULIN COMPLEX PROTEIN"/>
    <property type="match status" value="1"/>
</dbReference>
<dbReference type="Proteomes" id="UP000243579">
    <property type="component" value="Unassembled WGS sequence"/>
</dbReference>
<comment type="similarity">
    <text evidence="2 6">Belongs to the TUBGCP family.</text>
</comment>
<dbReference type="InterPro" id="IPR041470">
    <property type="entry name" value="GCP_N"/>
</dbReference>
<dbReference type="Gene3D" id="1.20.120.1900">
    <property type="entry name" value="Gamma-tubulin complex, C-terminal domain"/>
    <property type="match status" value="1"/>
</dbReference>
<feature type="domain" description="Gamma tubulin complex component protein N-terminal" evidence="8">
    <location>
        <begin position="3"/>
        <end position="237"/>
    </location>
</feature>
<accession>A0A1V9YG28</accession>
<evidence type="ECO:0000256" key="6">
    <source>
        <dbReference type="RuleBase" id="RU363050"/>
    </source>
</evidence>
<keyword evidence="5 6" id="KW-0206">Cytoskeleton</keyword>
<keyword evidence="10" id="KW-1185">Reference proteome</keyword>
<dbReference type="PANTHER" id="PTHR19302:SF27">
    <property type="entry name" value="GAMMA-TUBULIN COMPLEX COMPONENT 4"/>
    <property type="match status" value="1"/>
</dbReference>
<sequence>MHHEVFLALVGITGDVIVEDPAGGYTIDVNYCPDLLSSADRVILLHVLSVGHAYAQLAAFASPITPAPTIPGAHSLYRHALQHAVGTFLRAYERRVAELEVRVLDKKSTATLPLALLQVELATELDVFPFLLSLVQRARDLRGKDVLELVKAHEAQGVPSLQACARTLLAALHRVLYRQMMSWMVSGTAVVDPYDEFFIVADAGGFSLALARAPLRYLPATICEDVLFVGRALRTIADAAPTAALQLQTQITALLQAPPLVWDAFAVAAGVAALRADVARVLYAHVMDAATFVPALHRLKALFLGGDGALFNAFLEGATPLMLHPPHLRSEADLNHGLWAPLLRSYADDATYPISVRVPVQSFDVRRFGTVAVLDDAVVATDADGLVCPGPAAGMAWWPHPQYVQGGSANATVAFSADAPMAHGLCVVFVDGDTLDACLPPTWTPTMGWTLSGPAPTLAVDVVLAADATAASLRLLQVRESETTVLFTAPVPVPLPPTGVWTLEVAFALAVPTLGGGPGVLVSIANAPPIAVLLPKRKDTTPLMLGLAMAPGTRIHRWAFATAPVADPWRYLGLELLEAPGQRYRQLLFPPALLRGYNDVFRVLFRLKRLLYALTRTPVPTHAASLARHEMTFVLHHLLQYLHVAVVEAAFEALLREVAATTDFDVVQRAHAAFVATIGRKCFVHATAVMAALDKVLESAWGFVREPTAMHTFPEHCRLLFTVLSQTHARELMAQLDFNGYVSSLIGDRRH</sequence>
<keyword evidence="4 6" id="KW-0493">Microtubule</keyword>
<reference evidence="9 10" key="1">
    <citation type="journal article" date="2014" name="Genome Biol. Evol.">
        <title>The secreted proteins of Achlya hypogyna and Thraustotheca clavata identify the ancestral oomycete secretome and reveal gene acquisitions by horizontal gene transfer.</title>
        <authorList>
            <person name="Misner I."/>
            <person name="Blouin N."/>
            <person name="Leonard G."/>
            <person name="Richards T.A."/>
            <person name="Lane C.E."/>
        </authorList>
    </citation>
    <scope>NUCLEOTIDE SEQUENCE [LARGE SCALE GENOMIC DNA]</scope>
    <source>
        <strain evidence="9 10">ATCC 48635</strain>
    </source>
</reference>
<dbReference type="EMBL" id="JNBR01001842">
    <property type="protein sequence ID" value="OQR84650.1"/>
    <property type="molecule type" value="Genomic_DNA"/>
</dbReference>
<proteinExistence type="inferred from homology"/>
<dbReference type="GO" id="GO:0051321">
    <property type="term" value="P:meiotic cell cycle"/>
    <property type="evidence" value="ECO:0007669"/>
    <property type="project" value="TreeGrafter"/>
</dbReference>
<dbReference type="GO" id="GO:0031122">
    <property type="term" value="P:cytoplasmic microtubule organization"/>
    <property type="evidence" value="ECO:0007669"/>
    <property type="project" value="TreeGrafter"/>
</dbReference>
<dbReference type="InterPro" id="IPR007259">
    <property type="entry name" value="GCP"/>
</dbReference>
<evidence type="ECO:0000259" key="8">
    <source>
        <dbReference type="Pfam" id="PF17681"/>
    </source>
</evidence>
<name>A0A1V9YG28_ACHHY</name>
<dbReference type="GO" id="GO:0051225">
    <property type="term" value="P:spindle assembly"/>
    <property type="evidence" value="ECO:0007669"/>
    <property type="project" value="TreeGrafter"/>
</dbReference>
<dbReference type="GO" id="GO:0000278">
    <property type="term" value="P:mitotic cell cycle"/>
    <property type="evidence" value="ECO:0007669"/>
    <property type="project" value="TreeGrafter"/>
</dbReference>
<feature type="domain" description="Gamma tubulin complex component C-terminal" evidence="7">
    <location>
        <begin position="587"/>
        <end position="703"/>
    </location>
</feature>
<comment type="caution">
    <text evidence="9">The sequence shown here is derived from an EMBL/GenBank/DDBJ whole genome shotgun (WGS) entry which is preliminary data.</text>
</comment>
<dbReference type="STRING" id="1202772.A0A1V9YG28"/>